<accession>A0AAF0BIH6</accession>
<reference evidence="2" key="1">
    <citation type="submission" date="2023-01" db="EMBL/GenBank/DDBJ databases">
        <title>The genome sequence of Kordiimonadaceae bacterium 6D33.</title>
        <authorList>
            <person name="Liu Y."/>
        </authorList>
    </citation>
    <scope>NUCLEOTIDE SEQUENCE</scope>
    <source>
        <strain evidence="2">6D33</strain>
    </source>
</reference>
<evidence type="ECO:0000256" key="1">
    <source>
        <dbReference type="SAM" id="SignalP"/>
    </source>
</evidence>
<dbReference type="Proteomes" id="UP001217500">
    <property type="component" value="Chromosome"/>
</dbReference>
<dbReference type="KEGG" id="gso:PH603_06580"/>
<protein>
    <submittedName>
        <fullName evidence="2">Transporter</fullName>
    </submittedName>
</protein>
<evidence type="ECO:0000313" key="2">
    <source>
        <dbReference type="EMBL" id="WCL55423.1"/>
    </source>
</evidence>
<keyword evidence="3" id="KW-1185">Reference proteome</keyword>
<gene>
    <name evidence="2" type="ORF">PH603_06580</name>
</gene>
<evidence type="ECO:0000313" key="3">
    <source>
        <dbReference type="Proteomes" id="UP001217500"/>
    </source>
</evidence>
<dbReference type="InterPro" id="IPR025737">
    <property type="entry name" value="FApF"/>
</dbReference>
<feature type="chain" id="PRO_5042196857" evidence="1">
    <location>
        <begin position="26"/>
        <end position="316"/>
    </location>
</feature>
<feature type="signal peptide" evidence="1">
    <location>
        <begin position="1"/>
        <end position="25"/>
    </location>
</feature>
<dbReference type="EMBL" id="CP116805">
    <property type="protein sequence ID" value="WCL55423.1"/>
    <property type="molecule type" value="Genomic_DNA"/>
</dbReference>
<dbReference type="RefSeq" id="WP_289505233.1">
    <property type="nucleotide sequence ID" value="NZ_CP116805.1"/>
</dbReference>
<name>A0AAF0BIH6_9PROT</name>
<dbReference type="Pfam" id="PF13557">
    <property type="entry name" value="Phenol_MetA_deg"/>
    <property type="match status" value="1"/>
</dbReference>
<sequence>MTLTKSGAALMLAAAPVLFSNAASAHEGEGYTARVDDHAPIGVMADHFHRKGEWMASARLMLMSMDDPEMATGAQKMSGTMVMAGMMFAPTDWVTLTAGLSWADRDMTMAMPMGGMMGGTMESEMSAKGIGDLKLNALFPIIADKENRFLLKAGITLPTGKNGLESDAGTRLMASLQPGTGSYAFTPAATYVRFGEGWSLGLQAAADLYLDHNDHGEKTGDQYKATAWASYTLVDNLSASVRVAQAWDKPLKSAMAMGGETSTQTTLLGGFNYVIRSGALKGNRFAVEVGLPVGGDRGWRPLKPDTSLTLGWQLAW</sequence>
<proteinExistence type="predicted"/>
<organism evidence="2 3">
    <name type="scientific">Gimibacter soli</name>
    <dbReference type="NCBI Taxonomy" id="3024400"/>
    <lineage>
        <taxon>Bacteria</taxon>
        <taxon>Pseudomonadati</taxon>
        <taxon>Pseudomonadota</taxon>
        <taxon>Alphaproteobacteria</taxon>
        <taxon>Kordiimonadales</taxon>
        <taxon>Temperatibacteraceae</taxon>
        <taxon>Gimibacter</taxon>
    </lineage>
</organism>
<keyword evidence="1" id="KW-0732">Signal</keyword>
<dbReference type="AlphaFoldDB" id="A0AAF0BIH6"/>